<organism evidence="2 3">
    <name type="scientific">Litoreibacter ponti</name>
    <dbReference type="NCBI Taxonomy" id="1510457"/>
    <lineage>
        <taxon>Bacteria</taxon>
        <taxon>Pseudomonadati</taxon>
        <taxon>Pseudomonadota</taxon>
        <taxon>Alphaproteobacteria</taxon>
        <taxon>Rhodobacterales</taxon>
        <taxon>Roseobacteraceae</taxon>
        <taxon>Litoreibacter</taxon>
    </lineage>
</organism>
<protein>
    <submittedName>
        <fullName evidence="2">Putative metalloprotease</fullName>
    </submittedName>
</protein>
<comment type="caution">
    <text evidence="2">The sequence shown here is derived from an EMBL/GenBank/DDBJ whole genome shotgun (WGS) entry which is preliminary data.</text>
</comment>
<dbReference type="GO" id="GO:0006508">
    <property type="term" value="P:proteolysis"/>
    <property type="evidence" value="ECO:0007669"/>
    <property type="project" value="UniProtKB-KW"/>
</dbReference>
<reference evidence="2 3" key="1">
    <citation type="submission" date="2018-04" db="EMBL/GenBank/DDBJ databases">
        <title>Genomic Encyclopedia of Archaeal and Bacterial Type Strains, Phase II (KMG-II): from individual species to whole genera.</title>
        <authorList>
            <person name="Goeker M."/>
        </authorList>
    </citation>
    <scope>NUCLEOTIDE SEQUENCE [LARGE SCALE GENOMIC DNA]</scope>
    <source>
        <strain evidence="2 3">DSM 100977</strain>
    </source>
</reference>
<proteinExistence type="predicted"/>
<dbReference type="AlphaFoldDB" id="A0A2T6BIB0"/>
<sequence>MARFAAWLGCACLWGGAATADELKKNNVPQLVVYETADRLFPDMPKVAPVARITEVCGADDSVNPRVAYCTSDNSLYVRAGSALEPREAYEMAHVLGHAVQVRHGVADVALREITQRRDEEDKLRGWVTRQVECIAGFLFHESGLPETDLRALYDEEPMTDGHWGRNPLSIGPKVSIGLEARAEWFLVGQKGDLSACAVGEFGSELLIEALRED</sequence>
<evidence type="ECO:0000256" key="1">
    <source>
        <dbReference type="SAM" id="SignalP"/>
    </source>
</evidence>
<dbReference type="Proteomes" id="UP000243978">
    <property type="component" value="Unassembled WGS sequence"/>
</dbReference>
<evidence type="ECO:0000313" key="3">
    <source>
        <dbReference type="Proteomes" id="UP000243978"/>
    </source>
</evidence>
<dbReference type="GO" id="GO:0008237">
    <property type="term" value="F:metallopeptidase activity"/>
    <property type="evidence" value="ECO:0007669"/>
    <property type="project" value="UniProtKB-KW"/>
</dbReference>
<keyword evidence="3" id="KW-1185">Reference proteome</keyword>
<feature type="chain" id="PRO_5015433225" evidence="1">
    <location>
        <begin position="21"/>
        <end position="214"/>
    </location>
</feature>
<feature type="signal peptide" evidence="1">
    <location>
        <begin position="1"/>
        <end position="20"/>
    </location>
</feature>
<keyword evidence="2" id="KW-0482">Metalloprotease</keyword>
<name>A0A2T6BIB0_9RHOB</name>
<evidence type="ECO:0000313" key="2">
    <source>
        <dbReference type="EMBL" id="PTX55794.1"/>
    </source>
</evidence>
<keyword evidence="2" id="KW-0645">Protease</keyword>
<keyword evidence="1" id="KW-0732">Signal</keyword>
<dbReference type="EMBL" id="QBKS01000001">
    <property type="protein sequence ID" value="PTX55794.1"/>
    <property type="molecule type" value="Genomic_DNA"/>
</dbReference>
<gene>
    <name evidence="2" type="ORF">C8N43_0440</name>
</gene>
<keyword evidence="2" id="KW-0378">Hydrolase</keyword>
<accession>A0A2T6BIB0</accession>